<evidence type="ECO:0000256" key="4">
    <source>
        <dbReference type="ARBA" id="ARBA00023136"/>
    </source>
</evidence>
<evidence type="ECO:0000256" key="3">
    <source>
        <dbReference type="ARBA" id="ARBA00022989"/>
    </source>
</evidence>
<keyword evidence="4 5" id="KW-0472">Membrane</keyword>
<gene>
    <name evidence="7" type="ORF">WR25_12158</name>
</gene>
<organism evidence="7 8">
    <name type="scientific">Diploscapter pachys</name>
    <dbReference type="NCBI Taxonomy" id="2018661"/>
    <lineage>
        <taxon>Eukaryota</taxon>
        <taxon>Metazoa</taxon>
        <taxon>Ecdysozoa</taxon>
        <taxon>Nematoda</taxon>
        <taxon>Chromadorea</taxon>
        <taxon>Rhabditida</taxon>
        <taxon>Rhabditina</taxon>
        <taxon>Rhabditomorpha</taxon>
        <taxon>Rhabditoidea</taxon>
        <taxon>Rhabditidae</taxon>
        <taxon>Diploscapter</taxon>
    </lineage>
</organism>
<evidence type="ECO:0000256" key="5">
    <source>
        <dbReference type="SAM" id="Phobius"/>
    </source>
</evidence>
<feature type="transmembrane region" description="Helical" evidence="5">
    <location>
        <begin position="93"/>
        <end position="116"/>
    </location>
</feature>
<dbReference type="InterPro" id="IPR017452">
    <property type="entry name" value="GPCR_Rhodpsn_7TM"/>
</dbReference>
<comment type="caution">
    <text evidence="7">The sequence shown here is derived from an EMBL/GenBank/DDBJ whole genome shotgun (WGS) entry which is preliminary data.</text>
</comment>
<dbReference type="EMBL" id="LIAE01007924">
    <property type="protein sequence ID" value="PAV76239.1"/>
    <property type="molecule type" value="Genomic_DNA"/>
</dbReference>
<feature type="domain" description="G-protein coupled receptors family 1 profile" evidence="6">
    <location>
        <begin position="25"/>
        <end position="316"/>
    </location>
</feature>
<dbReference type="PROSITE" id="PS50262">
    <property type="entry name" value="G_PROTEIN_RECEP_F1_2"/>
    <property type="match status" value="1"/>
</dbReference>
<keyword evidence="3 5" id="KW-1133">Transmembrane helix</keyword>
<dbReference type="Gene3D" id="1.20.1070.10">
    <property type="entry name" value="Rhodopsin 7-helix transmembrane proteins"/>
    <property type="match status" value="1"/>
</dbReference>
<evidence type="ECO:0000256" key="2">
    <source>
        <dbReference type="ARBA" id="ARBA00022692"/>
    </source>
</evidence>
<evidence type="ECO:0000256" key="1">
    <source>
        <dbReference type="ARBA" id="ARBA00004370"/>
    </source>
</evidence>
<keyword evidence="8" id="KW-1185">Reference proteome</keyword>
<dbReference type="OrthoDB" id="5785725at2759"/>
<evidence type="ECO:0000313" key="7">
    <source>
        <dbReference type="EMBL" id="PAV76239.1"/>
    </source>
</evidence>
<accession>A0A2A2KQS0</accession>
<feature type="transmembrane region" description="Helical" evidence="5">
    <location>
        <begin position="178"/>
        <end position="203"/>
    </location>
</feature>
<feature type="transmembrane region" description="Helical" evidence="5">
    <location>
        <begin position="248"/>
        <end position="273"/>
    </location>
</feature>
<dbReference type="SUPFAM" id="SSF81321">
    <property type="entry name" value="Family A G protein-coupled receptor-like"/>
    <property type="match status" value="1"/>
</dbReference>
<dbReference type="PANTHER" id="PTHR46709:SF9">
    <property type="entry name" value="G-PROTEIN COUPLED RECEPTORS FAMILY 1 PROFILE DOMAIN-CONTAINING PROTEIN"/>
    <property type="match status" value="1"/>
</dbReference>
<keyword evidence="2 5" id="KW-0812">Transmembrane</keyword>
<dbReference type="AlphaFoldDB" id="A0A2A2KQS0"/>
<feature type="transmembrane region" description="Helical" evidence="5">
    <location>
        <begin position="29"/>
        <end position="49"/>
    </location>
</feature>
<feature type="transmembrane region" description="Helical" evidence="5">
    <location>
        <begin position="293"/>
        <end position="315"/>
    </location>
</feature>
<dbReference type="Proteomes" id="UP000218231">
    <property type="component" value="Unassembled WGS sequence"/>
</dbReference>
<evidence type="ECO:0000259" key="6">
    <source>
        <dbReference type="PROSITE" id="PS50262"/>
    </source>
</evidence>
<comment type="subcellular location">
    <subcellularLocation>
        <location evidence="1">Membrane</location>
    </subcellularLocation>
</comment>
<protein>
    <recommendedName>
        <fullName evidence="6">G-protein coupled receptors family 1 profile domain-containing protein</fullName>
    </recommendedName>
</protein>
<name>A0A2A2KQS0_9BILA</name>
<proteinExistence type="predicted"/>
<evidence type="ECO:0000313" key="8">
    <source>
        <dbReference type="Proteomes" id="UP000218231"/>
    </source>
</evidence>
<sequence>MDNNLTSSIPEGAAECSHNESYDEARYSLIVYIGTPIAVAGVVCNSMLLVNLLMDLLYIPFFTVDALAIYHKNEALYHLWHYYAMLLYGTSRLVQFAATYIILCATLERFLVVAEIKSIQFMISTKGRYCTIILTLLTVLLLRLPAFFEYRIIYRSDCPIYMSYDYVSMLAGYERYQMFNFFVMTVLHVFVPFTVLLILNISIVTVTKRRLRGIGWAVTTFIDMPKVSELIRKESLSSSKRRRDELRYATWTMVSIATTYLCCSSLSLFISVMENAFTNNSLLYNEDGSSTRFYTLATDAVSILVAVNSLLRIFVYMLCSPSIRTDLCTEFPIFRVFQICGQSGKKLRDDERHIMASYQPIMLGAPPSQML</sequence>
<dbReference type="PANTHER" id="PTHR46709">
    <property type="entry name" value="PROTEIN CBG23488-RELATED"/>
    <property type="match status" value="1"/>
</dbReference>
<reference evidence="7 8" key="1">
    <citation type="journal article" date="2017" name="Curr. Biol.">
        <title>Genome architecture and evolution of a unichromosomal asexual nematode.</title>
        <authorList>
            <person name="Fradin H."/>
            <person name="Zegar C."/>
            <person name="Gutwein M."/>
            <person name="Lucas J."/>
            <person name="Kovtun M."/>
            <person name="Corcoran D."/>
            <person name="Baugh L.R."/>
            <person name="Kiontke K."/>
            <person name="Gunsalus K."/>
            <person name="Fitch D.H."/>
            <person name="Piano F."/>
        </authorList>
    </citation>
    <scope>NUCLEOTIDE SEQUENCE [LARGE SCALE GENOMIC DNA]</scope>
    <source>
        <strain evidence="7">PF1309</strain>
    </source>
</reference>
<feature type="transmembrane region" description="Helical" evidence="5">
    <location>
        <begin position="128"/>
        <end position="148"/>
    </location>
</feature>
<dbReference type="GO" id="GO:0016020">
    <property type="term" value="C:membrane"/>
    <property type="evidence" value="ECO:0007669"/>
    <property type="project" value="UniProtKB-SubCell"/>
</dbReference>